<dbReference type="Pfam" id="PF08238">
    <property type="entry name" value="Sel1"/>
    <property type="match status" value="5"/>
</dbReference>
<dbReference type="SUPFAM" id="SSF81901">
    <property type="entry name" value="HCP-like"/>
    <property type="match status" value="1"/>
</dbReference>
<reference evidence="2" key="1">
    <citation type="submission" date="2016-09" db="EMBL/GenBank/DDBJ databases">
        <authorList>
            <person name="Koehorst J."/>
        </authorList>
    </citation>
    <scope>NUCLEOTIDE SEQUENCE [LARGE SCALE GENOMIC DNA]</scope>
</reference>
<dbReference type="InterPro" id="IPR011990">
    <property type="entry name" value="TPR-like_helical_dom_sf"/>
</dbReference>
<dbReference type="Proteomes" id="UP000176204">
    <property type="component" value="Chromosome I"/>
</dbReference>
<dbReference type="InterPro" id="IPR006597">
    <property type="entry name" value="Sel1-like"/>
</dbReference>
<dbReference type="PANTHER" id="PTHR11102">
    <property type="entry name" value="SEL-1-LIKE PROTEIN"/>
    <property type="match status" value="1"/>
</dbReference>
<proteinExistence type="predicted"/>
<dbReference type="SMART" id="SM00671">
    <property type="entry name" value="SEL1"/>
    <property type="match status" value="5"/>
</dbReference>
<accession>A0A1H6LBM5</accession>
<dbReference type="KEGG" id="agl:PYTT_1035"/>
<protein>
    <submittedName>
        <fullName evidence="1">Sel1 repeat</fullName>
    </submittedName>
</protein>
<dbReference type="Gene3D" id="1.25.40.10">
    <property type="entry name" value="Tetratricopeptide repeat domain"/>
    <property type="match status" value="1"/>
</dbReference>
<name>A0A1H6LBM5_9BACT</name>
<sequence>MEQALEQGLTLSGQSTDSGALPDIAKAISCFEKAAALGSPEADYQLGCIYIGQKNSEPDPDKAHTHFLRAGIAGHTQAQAILYEMSEKGIGTEKNHTEALRWLQLAARQLPAAQLKLAEQHYRGIPPLTQNTDKAVELINRALAEDPQPEYRVFLARIYFGSSDTRRHALIRNLILQDAENGDPHAQTLMADIYQERKGMPPGTTEPERYRQIEHWLERLTEKGDPHAAYRLGIHYERRALQTTGQQQTEYRKLSRKNLQTAAELGHKEAAARLKTQPSAPVGQTAPAITAPASLAGATIRFASSDENDRIILIEMQTGTEGRLDRAYSLNAIEYNPHGSKAEFGFIYTDTHNPHKFYNYQLIGRNVNEQHPYPDPEKENEPPAIITFTQRNGNTYTGTLRGYLACDRFSYATRFDNVPITITFP</sequence>
<evidence type="ECO:0000313" key="1">
    <source>
        <dbReference type="EMBL" id="SEH82652.1"/>
    </source>
</evidence>
<organism evidence="1 2">
    <name type="scientific">Akkermansia glycaniphila</name>
    <dbReference type="NCBI Taxonomy" id="1679444"/>
    <lineage>
        <taxon>Bacteria</taxon>
        <taxon>Pseudomonadati</taxon>
        <taxon>Verrucomicrobiota</taxon>
        <taxon>Verrucomicrobiia</taxon>
        <taxon>Verrucomicrobiales</taxon>
        <taxon>Akkermansiaceae</taxon>
        <taxon>Akkermansia</taxon>
    </lineage>
</organism>
<dbReference type="InterPro" id="IPR050767">
    <property type="entry name" value="Sel1_AlgK"/>
</dbReference>
<dbReference type="AlphaFoldDB" id="A0A1H6LBM5"/>
<keyword evidence="2" id="KW-1185">Reference proteome</keyword>
<evidence type="ECO:0000313" key="2">
    <source>
        <dbReference type="Proteomes" id="UP000176204"/>
    </source>
</evidence>
<gene>
    <name evidence="1" type="ORF">PYTT_1035</name>
</gene>
<dbReference type="STRING" id="1679444.PYTT_1035"/>
<dbReference type="EMBL" id="LT629973">
    <property type="protein sequence ID" value="SEH82652.1"/>
    <property type="molecule type" value="Genomic_DNA"/>
</dbReference>
<dbReference type="PANTHER" id="PTHR11102:SF160">
    <property type="entry name" value="ERAD-ASSOCIATED E3 UBIQUITIN-PROTEIN LIGASE COMPONENT HRD3"/>
    <property type="match status" value="1"/>
</dbReference>